<evidence type="ECO:0000256" key="7">
    <source>
        <dbReference type="ARBA" id="ARBA00023270"/>
    </source>
</evidence>
<name>A0A6J7WRM6_9CAUD</name>
<keyword evidence="6" id="KW-0456">Lyase</keyword>
<dbReference type="GO" id="GO:0008295">
    <property type="term" value="P:spermidine biosynthetic process"/>
    <property type="evidence" value="ECO:0007669"/>
    <property type="project" value="InterPro"/>
</dbReference>
<evidence type="ECO:0000256" key="3">
    <source>
        <dbReference type="ARBA" id="ARBA00022813"/>
    </source>
</evidence>
<keyword evidence="4" id="KW-0620">Polyamine biosynthesis</keyword>
<protein>
    <submittedName>
        <fullName evidence="9">S-adenosylmethionine decarboxylase family, prokaryotic</fullName>
    </submittedName>
</protein>
<sequence>MNKTWGYHLLLDCTAGDKELIGSKQNIKEFITTLVYEIDMVAFGDPWIERFATHSEDKAGISFCQMIETSNITGHFCDVDGNFYIDIFSCKPYDVDKVLELVDDFFKPQKIRQHFISRDA</sequence>
<evidence type="ECO:0000256" key="5">
    <source>
        <dbReference type="ARBA" id="ARBA00023145"/>
    </source>
</evidence>
<dbReference type="GO" id="GO:0004014">
    <property type="term" value="F:adenosylmethionine decarboxylase activity"/>
    <property type="evidence" value="ECO:0007669"/>
    <property type="project" value="InterPro"/>
</dbReference>
<keyword evidence="2" id="KW-0210">Decarboxylase</keyword>
<dbReference type="InterPro" id="IPR016067">
    <property type="entry name" value="S-AdoMet_deCO2ase_core"/>
</dbReference>
<dbReference type="InterPro" id="IPR003826">
    <property type="entry name" value="AdoMetDC_fam_prok"/>
</dbReference>
<dbReference type="EMBL" id="LR798288">
    <property type="protein sequence ID" value="CAB5220659.1"/>
    <property type="molecule type" value="Genomic_DNA"/>
</dbReference>
<evidence type="ECO:0000256" key="4">
    <source>
        <dbReference type="ARBA" id="ARBA00023115"/>
    </source>
</evidence>
<evidence type="ECO:0000313" key="9">
    <source>
        <dbReference type="EMBL" id="CAB5220659.1"/>
    </source>
</evidence>
<dbReference type="Gene3D" id="3.60.90.10">
    <property type="entry name" value="S-adenosylmethionine decarboxylase"/>
    <property type="match status" value="1"/>
</dbReference>
<keyword evidence="8" id="KW-0670">Pyruvate</keyword>
<evidence type="ECO:0000256" key="1">
    <source>
        <dbReference type="ARBA" id="ARBA00001928"/>
    </source>
</evidence>
<organism evidence="9">
    <name type="scientific">uncultured Caudovirales phage</name>
    <dbReference type="NCBI Taxonomy" id="2100421"/>
    <lineage>
        <taxon>Viruses</taxon>
        <taxon>Duplodnaviria</taxon>
        <taxon>Heunggongvirae</taxon>
        <taxon>Uroviricota</taxon>
        <taxon>Caudoviricetes</taxon>
        <taxon>Peduoviridae</taxon>
        <taxon>Maltschvirus</taxon>
        <taxon>Maltschvirus maltsch</taxon>
    </lineage>
</organism>
<accession>A0A6J7WRM6</accession>
<reference evidence="9" key="1">
    <citation type="submission" date="2020-05" db="EMBL/GenBank/DDBJ databases">
        <authorList>
            <person name="Chiriac C."/>
            <person name="Salcher M."/>
            <person name="Ghai R."/>
            <person name="Kavagutti S V."/>
        </authorList>
    </citation>
    <scope>NUCLEOTIDE SEQUENCE</scope>
</reference>
<keyword evidence="3" id="KW-0068">Autocatalytic cleavage</keyword>
<evidence type="ECO:0000256" key="6">
    <source>
        <dbReference type="ARBA" id="ARBA00023239"/>
    </source>
</evidence>
<dbReference type="SUPFAM" id="SSF56276">
    <property type="entry name" value="S-adenosylmethionine decarboxylase"/>
    <property type="match status" value="1"/>
</dbReference>
<evidence type="ECO:0000256" key="8">
    <source>
        <dbReference type="ARBA" id="ARBA00023317"/>
    </source>
</evidence>
<evidence type="ECO:0000256" key="2">
    <source>
        <dbReference type="ARBA" id="ARBA00022793"/>
    </source>
</evidence>
<proteinExistence type="predicted"/>
<keyword evidence="7" id="KW-0704">Schiff base</keyword>
<comment type="cofactor">
    <cofactor evidence="1">
        <name>pyruvate</name>
        <dbReference type="ChEBI" id="CHEBI:15361"/>
    </cofactor>
</comment>
<gene>
    <name evidence="9" type="ORF">UFOVP247_19</name>
</gene>
<dbReference type="Pfam" id="PF02675">
    <property type="entry name" value="AdoMet_dc"/>
    <property type="match status" value="1"/>
</dbReference>
<keyword evidence="5" id="KW-0865">Zymogen</keyword>